<dbReference type="GO" id="GO:0016627">
    <property type="term" value="F:oxidoreductase activity, acting on the CH-CH group of donors"/>
    <property type="evidence" value="ECO:0007669"/>
    <property type="project" value="TreeGrafter"/>
</dbReference>
<dbReference type="InterPro" id="IPR014419">
    <property type="entry name" value="HutZ"/>
</dbReference>
<proteinExistence type="predicted"/>
<dbReference type="SUPFAM" id="SSF50475">
    <property type="entry name" value="FMN-binding split barrel"/>
    <property type="match status" value="1"/>
</dbReference>
<dbReference type="InterPro" id="IPR052019">
    <property type="entry name" value="F420H2_bilvrd_red/Heme_oxyg"/>
</dbReference>
<organism evidence="3 4">
    <name type="scientific">Neptunomonas antarctica</name>
    <dbReference type="NCBI Taxonomy" id="619304"/>
    <lineage>
        <taxon>Bacteria</taxon>
        <taxon>Pseudomonadati</taxon>
        <taxon>Pseudomonadota</taxon>
        <taxon>Gammaproteobacteria</taxon>
        <taxon>Oceanospirillales</taxon>
        <taxon>Oceanospirillaceae</taxon>
        <taxon>Neptunomonas</taxon>
    </lineage>
</organism>
<dbReference type="Proteomes" id="UP000185999">
    <property type="component" value="Unassembled WGS sequence"/>
</dbReference>
<dbReference type="Pfam" id="PF01243">
    <property type="entry name" value="PNPOx_N"/>
    <property type="match status" value="1"/>
</dbReference>
<protein>
    <recommendedName>
        <fullName evidence="2">Pyridoxamine 5'-phosphate oxidase N-terminal domain-containing protein</fullName>
    </recommendedName>
</protein>
<evidence type="ECO:0000256" key="1">
    <source>
        <dbReference type="ARBA" id="ARBA00023002"/>
    </source>
</evidence>
<dbReference type="EMBL" id="FTOE01000010">
    <property type="protein sequence ID" value="SIS99393.1"/>
    <property type="molecule type" value="Genomic_DNA"/>
</dbReference>
<name>A0A1N7NLX2_9GAMM</name>
<dbReference type="OrthoDB" id="5345368at2"/>
<dbReference type="PANTHER" id="PTHR35176">
    <property type="entry name" value="HEME OXYGENASE HI_0854-RELATED"/>
    <property type="match status" value="1"/>
</dbReference>
<dbReference type="GO" id="GO:0005829">
    <property type="term" value="C:cytosol"/>
    <property type="evidence" value="ECO:0007669"/>
    <property type="project" value="TreeGrafter"/>
</dbReference>
<feature type="domain" description="Pyridoxamine 5'-phosphate oxidase N-terminal" evidence="2">
    <location>
        <begin position="11"/>
        <end position="147"/>
    </location>
</feature>
<dbReference type="PANTHER" id="PTHR35176:SF6">
    <property type="entry name" value="HEME OXYGENASE HI_0854-RELATED"/>
    <property type="match status" value="1"/>
</dbReference>
<accession>A0A1N7NLX2</accession>
<gene>
    <name evidence="3" type="ORF">SAMN05421760_11049</name>
</gene>
<reference evidence="4" key="1">
    <citation type="submission" date="2017-01" db="EMBL/GenBank/DDBJ databases">
        <authorList>
            <person name="Varghese N."/>
            <person name="Submissions S."/>
        </authorList>
    </citation>
    <scope>NUCLEOTIDE SEQUENCE [LARGE SCALE GENOMIC DNA]</scope>
    <source>
        <strain evidence="4">DSM 22306</strain>
    </source>
</reference>
<dbReference type="InterPro" id="IPR012349">
    <property type="entry name" value="Split_barrel_FMN-bd"/>
</dbReference>
<evidence type="ECO:0000259" key="2">
    <source>
        <dbReference type="Pfam" id="PF01243"/>
    </source>
</evidence>
<keyword evidence="1" id="KW-0560">Oxidoreductase</keyword>
<dbReference type="PIRSF" id="PIRSF004633">
    <property type="entry name" value="UCP_PLP_oxd"/>
    <property type="match status" value="1"/>
</dbReference>
<dbReference type="AlphaFoldDB" id="A0A1N7NLX2"/>
<keyword evidence="4" id="KW-1185">Reference proteome</keyword>
<dbReference type="InterPro" id="IPR011576">
    <property type="entry name" value="Pyridox_Oxase_N"/>
</dbReference>
<evidence type="ECO:0000313" key="3">
    <source>
        <dbReference type="EMBL" id="SIS99393.1"/>
    </source>
</evidence>
<dbReference type="RefSeq" id="WP_054339885.1">
    <property type="nucleotide sequence ID" value="NZ_FTOE01000010.1"/>
</dbReference>
<sequence length="186" mass="20616">MNEEAQRLQDCMALLSTCKTLQLATVDSQGWPHISYAPFVRQEDCFYIFVSLLASHTQHLQHLQQMPKASVMVIKDEADSRNLFARERLIADVQVEKVELAAAHSNTDSDTNSILDLMETELGSTVGLLRTLSDFVLFRLTAVQARYIAGFGKAYDLDLKRESLVHVSAEKLAGGASSVRQVSSGQ</sequence>
<dbReference type="STRING" id="619304.SAMN05421760_11049"/>
<dbReference type="Gene3D" id="2.30.110.10">
    <property type="entry name" value="Electron Transport, Fmn-binding Protein, Chain A"/>
    <property type="match status" value="1"/>
</dbReference>
<dbReference type="GO" id="GO:0070967">
    <property type="term" value="F:coenzyme F420 binding"/>
    <property type="evidence" value="ECO:0007669"/>
    <property type="project" value="TreeGrafter"/>
</dbReference>
<evidence type="ECO:0000313" key="4">
    <source>
        <dbReference type="Proteomes" id="UP000185999"/>
    </source>
</evidence>